<dbReference type="PANTHER" id="PTHR46558:SF11">
    <property type="entry name" value="HTH-TYPE TRANSCRIPTIONAL REGULATOR XRE"/>
    <property type="match status" value="1"/>
</dbReference>
<dbReference type="SUPFAM" id="SSF47413">
    <property type="entry name" value="lambda repressor-like DNA-binding domains"/>
    <property type="match status" value="1"/>
</dbReference>
<evidence type="ECO:0000313" key="3">
    <source>
        <dbReference type="EMBL" id="MBM3223288.1"/>
    </source>
</evidence>
<accession>A0A938B2Z2</accession>
<dbReference type="SMART" id="SM00530">
    <property type="entry name" value="HTH_XRE"/>
    <property type="match status" value="1"/>
</dbReference>
<dbReference type="Gene3D" id="1.10.260.40">
    <property type="entry name" value="lambda repressor-like DNA-binding domains"/>
    <property type="match status" value="1"/>
</dbReference>
<dbReference type="AlphaFoldDB" id="A0A938B2Z2"/>
<comment type="caution">
    <text evidence="3">The sequence shown here is derived from an EMBL/GenBank/DDBJ whole genome shotgun (WGS) entry which is preliminary data.</text>
</comment>
<dbReference type="PROSITE" id="PS50943">
    <property type="entry name" value="HTH_CROC1"/>
    <property type="match status" value="1"/>
</dbReference>
<dbReference type="CDD" id="cd00093">
    <property type="entry name" value="HTH_XRE"/>
    <property type="match status" value="1"/>
</dbReference>
<gene>
    <name evidence="3" type="ORF">FJZ47_05730</name>
</gene>
<protein>
    <submittedName>
        <fullName evidence="3">Helix-turn-helix domain-containing protein</fullName>
    </submittedName>
</protein>
<name>A0A938B2Z2_UNCTE</name>
<dbReference type="InterPro" id="IPR010982">
    <property type="entry name" value="Lambda_DNA-bd_dom_sf"/>
</dbReference>
<dbReference type="Pfam" id="PF01381">
    <property type="entry name" value="HTH_3"/>
    <property type="match status" value="1"/>
</dbReference>
<dbReference type="InterPro" id="IPR001387">
    <property type="entry name" value="Cro/C1-type_HTH"/>
</dbReference>
<sequence>MEDLTPAYLGARLAHMRQELGRTRHEDITQRRLAQALDIKPQAYNSWEQGKTLPRLDHLWRLARYYRVSLDRLCGYERDVEATGGIEWTRLRRPESDEDEQALELFYRAVAGEVGDVAENKVAVAIRHVIASQLLRLTRAPRPDVALGEALKKCFNIGSKKRLKDVWVVPCAEGLPDQLRALLIGVAAKEYFLQHLDGNPAIGLAPGYAVSCMVRSMYREDPIKPFSVYPLVAFPVVDRPDIDANTLIGAYCCTPMLTVGCGA</sequence>
<dbReference type="Gene3D" id="3.40.50.1360">
    <property type="match status" value="1"/>
</dbReference>
<dbReference type="SUPFAM" id="SSF100950">
    <property type="entry name" value="NagB/RpiA/CoA transferase-like"/>
    <property type="match status" value="1"/>
</dbReference>
<evidence type="ECO:0000259" key="2">
    <source>
        <dbReference type="PROSITE" id="PS50943"/>
    </source>
</evidence>
<feature type="domain" description="HTH cro/C1-type" evidence="2">
    <location>
        <begin position="28"/>
        <end position="73"/>
    </location>
</feature>
<organism evidence="3 4">
    <name type="scientific">Tectimicrobiota bacterium</name>
    <dbReference type="NCBI Taxonomy" id="2528274"/>
    <lineage>
        <taxon>Bacteria</taxon>
        <taxon>Pseudomonadati</taxon>
        <taxon>Nitrospinota/Tectimicrobiota group</taxon>
        <taxon>Candidatus Tectimicrobiota</taxon>
    </lineage>
</organism>
<proteinExistence type="predicted"/>
<evidence type="ECO:0000256" key="1">
    <source>
        <dbReference type="ARBA" id="ARBA00023125"/>
    </source>
</evidence>
<dbReference type="GO" id="GO:0003677">
    <property type="term" value="F:DNA binding"/>
    <property type="evidence" value="ECO:0007669"/>
    <property type="project" value="UniProtKB-KW"/>
</dbReference>
<dbReference type="PANTHER" id="PTHR46558">
    <property type="entry name" value="TRACRIPTIONAL REGULATORY PROTEIN-RELATED-RELATED"/>
    <property type="match status" value="1"/>
</dbReference>
<dbReference type="InterPro" id="IPR037171">
    <property type="entry name" value="NagB/RpiA_transferase-like"/>
</dbReference>
<dbReference type="EMBL" id="VGLS01000121">
    <property type="protein sequence ID" value="MBM3223288.1"/>
    <property type="molecule type" value="Genomic_DNA"/>
</dbReference>
<reference evidence="3" key="1">
    <citation type="submission" date="2019-03" db="EMBL/GenBank/DDBJ databases">
        <title>Lake Tanganyika Metagenome-Assembled Genomes (MAGs).</title>
        <authorList>
            <person name="Tran P."/>
        </authorList>
    </citation>
    <scope>NUCLEOTIDE SEQUENCE</scope>
    <source>
        <strain evidence="3">K_DeepCast_65m_m2_066</strain>
    </source>
</reference>
<keyword evidence="1" id="KW-0238">DNA-binding</keyword>
<dbReference type="Proteomes" id="UP000712673">
    <property type="component" value="Unassembled WGS sequence"/>
</dbReference>
<evidence type="ECO:0000313" key="4">
    <source>
        <dbReference type="Proteomes" id="UP000712673"/>
    </source>
</evidence>